<evidence type="ECO:0000313" key="2">
    <source>
        <dbReference type="RefSeq" id="XP_075083287.1"/>
    </source>
</evidence>
<evidence type="ECO:0000313" key="1">
    <source>
        <dbReference type="Proteomes" id="UP000790787"/>
    </source>
</evidence>
<organism evidence="1 2">
    <name type="scientific">Nicotiana tabacum</name>
    <name type="common">Common tobacco</name>
    <dbReference type="NCBI Taxonomy" id="4097"/>
    <lineage>
        <taxon>Eukaryota</taxon>
        <taxon>Viridiplantae</taxon>
        <taxon>Streptophyta</taxon>
        <taxon>Embryophyta</taxon>
        <taxon>Tracheophyta</taxon>
        <taxon>Spermatophyta</taxon>
        <taxon>Magnoliopsida</taxon>
        <taxon>eudicotyledons</taxon>
        <taxon>Gunneridae</taxon>
        <taxon>Pentapetalae</taxon>
        <taxon>asterids</taxon>
        <taxon>lamiids</taxon>
        <taxon>Solanales</taxon>
        <taxon>Solanaceae</taxon>
        <taxon>Nicotianoideae</taxon>
        <taxon>Nicotianeae</taxon>
        <taxon>Nicotiana</taxon>
    </lineage>
</organism>
<protein>
    <submittedName>
        <fullName evidence="2">Uncharacterized protein LOC142167034</fullName>
    </submittedName>
</protein>
<proteinExistence type="predicted"/>
<dbReference type="RefSeq" id="XP_075083287.1">
    <property type="nucleotide sequence ID" value="XM_075227186.1"/>
</dbReference>
<gene>
    <name evidence="2" type="primary">LOC142167034</name>
</gene>
<reference evidence="1" key="1">
    <citation type="journal article" date="2014" name="Nat. Commun.">
        <title>The tobacco genome sequence and its comparison with those of tomato and potato.</title>
        <authorList>
            <person name="Sierro N."/>
            <person name="Battey J.N."/>
            <person name="Ouadi S."/>
            <person name="Bakaher N."/>
            <person name="Bovet L."/>
            <person name="Willig A."/>
            <person name="Goepfert S."/>
            <person name="Peitsch M.C."/>
            <person name="Ivanov N.V."/>
        </authorList>
    </citation>
    <scope>NUCLEOTIDE SEQUENCE [LARGE SCALE GENOMIC DNA]</scope>
</reference>
<sequence length="362" mass="42469">MGDFNAILNLEDRVHSIEVHDAEIRDFRKFMVEAGMTELQTIGRSYTRRNNHTYSRIDRAIVNSNWMTTMPHLLVQVIDPIFLDHSPLCIELDRLENRCRKAFIFMNCIAKHLNFTKVVEDNWRQTNNAHYMKDIWEKLKHVKNAIKELNVKEFNWVTERIKDIRGKLKNVQEDMRTPNHSQELFEAEKELRIQLEKWDLIEESIYKQKSSVQWLKLGESNSAYFFASMKNRRAQNHINDLVSTKGRMLQTEKGIEEEILKFYKQLLGNANTTLPAIRPNIMNTCPILNRRQKQALIRPFDKEEVLIGLNFPKTFVKWIMTCVQTVSYSIVVNGKATTPFAAKRGVRQGDPLSPYLIVIAME</sequence>
<reference evidence="2" key="2">
    <citation type="submission" date="2025-08" db="UniProtKB">
        <authorList>
            <consortium name="RefSeq"/>
        </authorList>
    </citation>
    <scope>IDENTIFICATION</scope>
    <source>
        <tissue evidence="2">Leaf</tissue>
    </source>
</reference>
<dbReference type="Proteomes" id="UP000790787">
    <property type="component" value="Chromosome 12"/>
</dbReference>
<accession>A0AC58SE87</accession>
<name>A0AC58SE87_TOBAC</name>
<keyword evidence="1" id="KW-1185">Reference proteome</keyword>